<sequence length="192" mass="21275">MKNTRLQKMVTIGMLSSISFVLMIFNFPLPPFPAFLEVDFSDIPALLATITMGPVAGITVEVIKNVLDWFYKGSPTGVPVGHLANITTGILFIMPVYFVYKRLTTTKGLSTGLVVGTISMAIGMSVLNYFLFMPMYSYFLNVPTETGAVLTKTIVTGILPFNIIKGIILTAIFLLLASNMKKWIQKQQKQYM</sequence>
<proteinExistence type="inferred from homology"/>
<organism evidence="9 10">
    <name type="scientific">Rummeliibacillus stabekisii</name>
    <dbReference type="NCBI Taxonomy" id="241244"/>
    <lineage>
        <taxon>Bacteria</taxon>
        <taxon>Bacillati</taxon>
        <taxon>Bacillota</taxon>
        <taxon>Bacilli</taxon>
        <taxon>Bacillales</taxon>
        <taxon>Caryophanaceae</taxon>
        <taxon>Rummeliibacillus</taxon>
    </lineage>
</organism>
<dbReference type="KEGG" id="rst:ATY39_03630"/>
<dbReference type="GO" id="GO:0032217">
    <property type="term" value="F:riboflavin transmembrane transporter activity"/>
    <property type="evidence" value="ECO:0007669"/>
    <property type="project" value="UniProtKB-UniRule"/>
</dbReference>
<evidence type="ECO:0000256" key="6">
    <source>
        <dbReference type="ARBA" id="ARBA00022989"/>
    </source>
</evidence>
<accession>A0A143HB28</accession>
<dbReference type="PANTHER" id="PTHR38438:SF1">
    <property type="entry name" value="RIBOFLAVIN TRANSPORTER RIBU"/>
    <property type="match status" value="1"/>
</dbReference>
<evidence type="ECO:0000256" key="3">
    <source>
        <dbReference type="ARBA" id="ARBA00022448"/>
    </source>
</evidence>
<evidence type="ECO:0000256" key="2">
    <source>
        <dbReference type="ARBA" id="ARBA00005540"/>
    </source>
</evidence>
<keyword evidence="6" id="KW-1133">Transmembrane helix</keyword>
<dbReference type="InterPro" id="IPR025720">
    <property type="entry name" value="RibU"/>
</dbReference>
<dbReference type="Pfam" id="PF12822">
    <property type="entry name" value="ECF_trnsprt"/>
    <property type="match status" value="1"/>
</dbReference>
<evidence type="ECO:0000256" key="8">
    <source>
        <dbReference type="PIRNR" id="PIRNR037778"/>
    </source>
</evidence>
<dbReference type="AlphaFoldDB" id="A0A143HB28"/>
<evidence type="ECO:0000313" key="10">
    <source>
        <dbReference type="Proteomes" id="UP000076021"/>
    </source>
</evidence>
<evidence type="ECO:0000256" key="4">
    <source>
        <dbReference type="ARBA" id="ARBA00022475"/>
    </source>
</evidence>
<evidence type="ECO:0000313" key="9">
    <source>
        <dbReference type="EMBL" id="AMW98610.1"/>
    </source>
</evidence>
<dbReference type="STRING" id="241244.ATY39_03630"/>
<dbReference type="PIRSF" id="PIRSF037778">
    <property type="entry name" value="UCP037778_transp_RibU"/>
    <property type="match status" value="1"/>
</dbReference>
<evidence type="ECO:0000256" key="7">
    <source>
        <dbReference type="ARBA" id="ARBA00023136"/>
    </source>
</evidence>
<keyword evidence="5" id="KW-0812">Transmembrane</keyword>
<keyword evidence="10" id="KW-1185">Reference proteome</keyword>
<dbReference type="InterPro" id="IPR024529">
    <property type="entry name" value="ECF_trnsprt_substrate-spec"/>
</dbReference>
<keyword evidence="3 8" id="KW-0813">Transport</keyword>
<dbReference type="Proteomes" id="UP000076021">
    <property type="component" value="Chromosome"/>
</dbReference>
<reference evidence="9 10" key="1">
    <citation type="journal article" date="2016" name="Genome Announc.">
        <title>Whole-Genome Sequence of Rummeliibacillus stabekisii Strain PP9 Isolated from Antarctic Soil.</title>
        <authorList>
            <person name="da Mota F.F."/>
            <person name="Vollu R.E."/>
            <person name="Jurelevicius D."/>
            <person name="Seldin L."/>
        </authorList>
    </citation>
    <scope>NUCLEOTIDE SEQUENCE [LARGE SCALE GENOMIC DNA]</scope>
    <source>
        <strain evidence="9 10">PP9</strain>
    </source>
</reference>
<dbReference type="RefSeq" id="WP_066785971.1">
    <property type="nucleotide sequence ID" value="NZ_BJVD01000001.1"/>
</dbReference>
<dbReference type="Gene3D" id="1.10.1760.20">
    <property type="match status" value="1"/>
</dbReference>
<dbReference type="EMBL" id="CP014806">
    <property type="protein sequence ID" value="AMW98610.1"/>
    <property type="molecule type" value="Genomic_DNA"/>
</dbReference>
<evidence type="ECO:0000256" key="5">
    <source>
        <dbReference type="ARBA" id="ARBA00022692"/>
    </source>
</evidence>
<keyword evidence="7 8" id="KW-0472">Membrane</keyword>
<comment type="function">
    <text evidence="8">Probably a riboflavin-binding protein that interacts with the energy-coupling factor (ECF) ABC-transporter complex.</text>
</comment>
<evidence type="ECO:0000256" key="1">
    <source>
        <dbReference type="ARBA" id="ARBA00004651"/>
    </source>
</evidence>
<reference evidence="10" key="2">
    <citation type="submission" date="2016-03" db="EMBL/GenBank/DDBJ databases">
        <authorList>
            <person name="Seldin L."/>
        </authorList>
    </citation>
    <scope>NUCLEOTIDE SEQUENCE [LARGE SCALE GENOMIC DNA]</scope>
    <source>
        <strain evidence="10">PP9</strain>
    </source>
</reference>
<dbReference type="GO" id="GO:0005886">
    <property type="term" value="C:plasma membrane"/>
    <property type="evidence" value="ECO:0007669"/>
    <property type="project" value="UniProtKB-SubCell"/>
</dbReference>
<keyword evidence="4 8" id="KW-1003">Cell membrane</keyword>
<dbReference type="PANTHER" id="PTHR38438">
    <property type="entry name" value="RIBOFLAVIN TRANSPORTER RIBU"/>
    <property type="match status" value="1"/>
</dbReference>
<protein>
    <recommendedName>
        <fullName evidence="8">Riboflavin transporter</fullName>
    </recommendedName>
</protein>
<comment type="similarity">
    <text evidence="2 8">Belongs to the prokaryotic riboflavin transporter (P-RFT) (TC 2.A.87) family.</text>
</comment>
<dbReference type="OrthoDB" id="9809216at2"/>
<name>A0A143HB28_9BACL</name>
<gene>
    <name evidence="9" type="ORF">ATY39_03630</name>
</gene>
<comment type="subcellular location">
    <subcellularLocation>
        <location evidence="1">Cell membrane</location>
        <topology evidence="1">Multi-pass membrane protein</topology>
    </subcellularLocation>
</comment>